<feature type="region of interest" description="Disordered" evidence="10">
    <location>
        <begin position="1"/>
        <end position="23"/>
    </location>
</feature>
<dbReference type="NCBIfam" id="NF003592">
    <property type="entry name" value="PRK05254.1-5"/>
    <property type="match status" value="1"/>
</dbReference>
<evidence type="ECO:0000313" key="12">
    <source>
        <dbReference type="EMBL" id="OAF99682.1"/>
    </source>
</evidence>
<dbReference type="InterPro" id="IPR002043">
    <property type="entry name" value="UDG_fam1"/>
</dbReference>
<dbReference type="EMBL" id="KV441561">
    <property type="protein sequence ID" value="OAF99682.1"/>
    <property type="molecule type" value="Genomic_DNA"/>
</dbReference>
<dbReference type="NCBIfam" id="NF003589">
    <property type="entry name" value="PRK05254.1-2"/>
    <property type="match status" value="1"/>
</dbReference>
<keyword evidence="6 7" id="KW-0539">Nucleus</keyword>
<dbReference type="OrthoDB" id="10031947at2759"/>
<dbReference type="RefSeq" id="XP_018030048.1">
    <property type="nucleotide sequence ID" value="XM_018179595.1"/>
</dbReference>
<evidence type="ECO:0000256" key="10">
    <source>
        <dbReference type="SAM" id="MobiDB-lite"/>
    </source>
</evidence>
<sequence length="303" mass="33646">MSLKRKAASAATDAAKKPKVNGSITSFFGAPKPKEGATAAAKFDKDAWVAKLTDEQKELLKLEIDTLHESWLPHVKDVLLSPTFLDLKRFLKKELASGKAVYPPMKDVYSWSRHTPLNTVKAVITGQDPYHNPNQAHGLCFSVRPPTPAPPSLKNIYIALKKDYPDFKEPPNRGGLLTPWADHGVLMLNTCLTVEKNKANSHSGKGWELLTQKVIDTVAKVRTNGVVFLAWGSPAQQRVKDIEKAYKERHLILRSVHPSPLAAHKGFFDCGHFKKANDWLEVKYGKGEGIDWNLDVDPKEAGV</sequence>
<accession>A0A177BW89</accession>
<dbReference type="CDD" id="cd10027">
    <property type="entry name" value="UDG-F1-like"/>
    <property type="match status" value="1"/>
</dbReference>
<evidence type="ECO:0000313" key="13">
    <source>
        <dbReference type="Proteomes" id="UP000077069"/>
    </source>
</evidence>
<dbReference type="GO" id="GO:0004844">
    <property type="term" value="F:uracil DNA N-glycosylase activity"/>
    <property type="evidence" value="ECO:0007669"/>
    <property type="project" value="UniProtKB-UniRule"/>
</dbReference>
<dbReference type="InterPro" id="IPR036895">
    <property type="entry name" value="Uracil-DNA_glycosylase-like_sf"/>
</dbReference>
<comment type="function">
    <text evidence="7 9">Excises uracil residues from the DNA which can arise as a result of misincorporation of dUMP residues by DNA polymerase or due to deamination of cytosine.</text>
</comment>
<dbReference type="GO" id="GO:0005634">
    <property type="term" value="C:nucleus"/>
    <property type="evidence" value="ECO:0007669"/>
    <property type="project" value="UniProtKB-SubCell"/>
</dbReference>
<evidence type="ECO:0000256" key="1">
    <source>
        <dbReference type="ARBA" id="ARBA00008184"/>
    </source>
</evidence>
<proteinExistence type="inferred from homology"/>
<keyword evidence="5 7" id="KW-0234">DNA repair</keyword>
<keyword evidence="2 7" id="KW-0227">DNA damage</keyword>
<keyword evidence="4 7" id="KW-0496">Mitochondrion</keyword>
<evidence type="ECO:0000256" key="5">
    <source>
        <dbReference type="ARBA" id="ARBA00023204"/>
    </source>
</evidence>
<organism evidence="12 13">
    <name type="scientific">Paraphaeosphaeria sporulosa</name>
    <dbReference type="NCBI Taxonomy" id="1460663"/>
    <lineage>
        <taxon>Eukaryota</taxon>
        <taxon>Fungi</taxon>
        <taxon>Dikarya</taxon>
        <taxon>Ascomycota</taxon>
        <taxon>Pezizomycotina</taxon>
        <taxon>Dothideomycetes</taxon>
        <taxon>Pleosporomycetidae</taxon>
        <taxon>Pleosporales</taxon>
        <taxon>Massarineae</taxon>
        <taxon>Didymosphaeriaceae</taxon>
        <taxon>Paraphaeosphaeria</taxon>
    </lineage>
</organism>
<comment type="similarity">
    <text evidence="1 7 9">Belongs to the uracil-DNA glycosylase (UDG) superfamily. UNG family.</text>
</comment>
<dbReference type="GeneID" id="28763081"/>
<keyword evidence="13" id="KW-1185">Reference proteome</keyword>
<dbReference type="Pfam" id="PF03167">
    <property type="entry name" value="UDG"/>
    <property type="match status" value="1"/>
</dbReference>
<dbReference type="NCBIfam" id="TIGR00628">
    <property type="entry name" value="ung"/>
    <property type="match status" value="1"/>
</dbReference>
<evidence type="ECO:0000256" key="4">
    <source>
        <dbReference type="ARBA" id="ARBA00023128"/>
    </source>
</evidence>
<keyword evidence="3 7" id="KW-0378">Hydrolase</keyword>
<reference evidence="12 13" key="1">
    <citation type="submission" date="2016-05" db="EMBL/GenBank/DDBJ databases">
        <title>Comparative analysis of secretome profiles of manganese(II)-oxidizing ascomycete fungi.</title>
        <authorList>
            <consortium name="DOE Joint Genome Institute"/>
            <person name="Zeiner C.A."/>
            <person name="Purvine S.O."/>
            <person name="Zink E.M."/>
            <person name="Wu S."/>
            <person name="Pasa-Tolic L."/>
            <person name="Chaput D.L."/>
            <person name="Haridas S."/>
            <person name="Grigoriev I.V."/>
            <person name="Santelli C.M."/>
            <person name="Hansel C.M."/>
        </authorList>
    </citation>
    <scope>NUCLEOTIDE SEQUENCE [LARGE SCALE GENOMIC DNA]</scope>
    <source>
        <strain evidence="12 13">AP3s5-JAC2a</strain>
    </source>
</reference>
<protein>
    <recommendedName>
        <fullName evidence="7 9">Uracil-DNA glycosylase</fullName>
        <shortName evidence="7">UDG</shortName>
        <ecNumber evidence="7 9">3.2.2.27</ecNumber>
    </recommendedName>
</protein>
<dbReference type="PANTHER" id="PTHR11264:SF0">
    <property type="entry name" value="URACIL-DNA GLYCOSYLASE"/>
    <property type="match status" value="1"/>
</dbReference>
<evidence type="ECO:0000256" key="6">
    <source>
        <dbReference type="ARBA" id="ARBA00023242"/>
    </source>
</evidence>
<evidence type="ECO:0000256" key="8">
    <source>
        <dbReference type="PROSITE-ProRule" id="PRU10072"/>
    </source>
</evidence>
<dbReference type="InterPro" id="IPR018085">
    <property type="entry name" value="Ura-DNA_Glyclase_AS"/>
</dbReference>
<evidence type="ECO:0000259" key="11">
    <source>
        <dbReference type="SMART" id="SM00986"/>
    </source>
</evidence>
<dbReference type="PROSITE" id="PS00130">
    <property type="entry name" value="U_DNA_GLYCOSYLASE"/>
    <property type="match status" value="1"/>
</dbReference>
<feature type="active site" description="Proton acceptor" evidence="7 8">
    <location>
        <position position="128"/>
    </location>
</feature>
<evidence type="ECO:0000256" key="2">
    <source>
        <dbReference type="ARBA" id="ARBA00022763"/>
    </source>
</evidence>
<dbReference type="SUPFAM" id="SSF52141">
    <property type="entry name" value="Uracil-DNA glycosylase-like"/>
    <property type="match status" value="1"/>
</dbReference>
<evidence type="ECO:0000256" key="3">
    <source>
        <dbReference type="ARBA" id="ARBA00022801"/>
    </source>
</evidence>
<evidence type="ECO:0000256" key="7">
    <source>
        <dbReference type="HAMAP-Rule" id="MF_03166"/>
    </source>
</evidence>
<dbReference type="EC" id="3.2.2.27" evidence="7 9"/>
<dbReference type="FunFam" id="3.40.470.10:FF:000007">
    <property type="entry name" value="Uracil-DNA glycosylase"/>
    <property type="match status" value="1"/>
</dbReference>
<dbReference type="GO" id="GO:0097510">
    <property type="term" value="P:base-excision repair, AP site formation via deaminated base removal"/>
    <property type="evidence" value="ECO:0007669"/>
    <property type="project" value="TreeGrafter"/>
</dbReference>
<dbReference type="Proteomes" id="UP000077069">
    <property type="component" value="Unassembled WGS sequence"/>
</dbReference>
<dbReference type="SMART" id="SM00986">
    <property type="entry name" value="UDG"/>
    <property type="match status" value="1"/>
</dbReference>
<dbReference type="NCBIfam" id="NF003588">
    <property type="entry name" value="PRK05254.1-1"/>
    <property type="match status" value="1"/>
</dbReference>
<dbReference type="InterPro" id="IPR005122">
    <property type="entry name" value="Uracil-DNA_glycosylase-like"/>
</dbReference>
<dbReference type="HAMAP" id="MF_00148">
    <property type="entry name" value="UDG"/>
    <property type="match status" value="1"/>
</dbReference>
<dbReference type="InParanoid" id="A0A177BW89"/>
<dbReference type="PANTHER" id="PTHR11264">
    <property type="entry name" value="URACIL-DNA GLYCOSYLASE"/>
    <property type="match status" value="1"/>
</dbReference>
<dbReference type="STRING" id="1460663.A0A177BW89"/>
<dbReference type="AlphaFoldDB" id="A0A177BW89"/>
<dbReference type="FunCoup" id="A0A177BW89">
    <property type="interactions" value="302"/>
</dbReference>
<comment type="subcellular location">
    <subcellularLocation>
        <location evidence="7">Mitochondrion</location>
    </subcellularLocation>
    <subcellularLocation>
        <location evidence="7">Nucleus</location>
    </subcellularLocation>
</comment>
<feature type="domain" description="Uracil-DNA glycosylase-like" evidence="11">
    <location>
        <begin position="113"/>
        <end position="280"/>
    </location>
</feature>
<comment type="catalytic activity">
    <reaction evidence="7 9">
        <text>Hydrolyzes single-stranded DNA or mismatched double-stranded DNA and polynucleotides, releasing free uracil.</text>
        <dbReference type="EC" id="3.2.2.27"/>
    </reaction>
</comment>
<dbReference type="Gene3D" id="3.40.470.10">
    <property type="entry name" value="Uracil-DNA glycosylase-like domain"/>
    <property type="match status" value="1"/>
</dbReference>
<dbReference type="GO" id="GO:0005739">
    <property type="term" value="C:mitochondrion"/>
    <property type="evidence" value="ECO:0007669"/>
    <property type="project" value="UniProtKB-SubCell"/>
</dbReference>
<dbReference type="SMART" id="SM00987">
    <property type="entry name" value="UreE_C"/>
    <property type="match status" value="1"/>
</dbReference>
<gene>
    <name evidence="7" type="primary">UNG1</name>
    <name evidence="12" type="ORF">CC84DRAFT_1169204</name>
</gene>
<name>A0A177BW89_9PLEO</name>
<evidence type="ECO:0000256" key="9">
    <source>
        <dbReference type="RuleBase" id="RU003780"/>
    </source>
</evidence>